<organism evidence="1 2">
    <name type="scientific">Streptomyces fungicidicus</name>
    <dbReference type="NCBI Taxonomy" id="68203"/>
    <lineage>
        <taxon>Bacteria</taxon>
        <taxon>Bacillati</taxon>
        <taxon>Actinomycetota</taxon>
        <taxon>Actinomycetes</taxon>
        <taxon>Kitasatosporales</taxon>
        <taxon>Streptomycetaceae</taxon>
        <taxon>Streptomyces</taxon>
    </lineage>
</organism>
<name>A0A494UU02_9ACTN</name>
<dbReference type="Proteomes" id="UP000282170">
    <property type="component" value="Chromosome"/>
</dbReference>
<keyword evidence="2" id="KW-1185">Reference proteome</keyword>
<reference evidence="1 2" key="1">
    <citation type="submission" date="2017-09" db="EMBL/GenBank/DDBJ databases">
        <authorList>
            <person name="Zhang H."/>
            <person name="Hu S."/>
            <person name="Xu J."/>
            <person name="He Z."/>
        </authorList>
    </citation>
    <scope>NUCLEOTIDE SEQUENCE [LARGE SCALE GENOMIC DNA]</scope>
    <source>
        <strain evidence="1 2">TXX3120</strain>
    </source>
</reference>
<evidence type="ECO:0000313" key="1">
    <source>
        <dbReference type="EMBL" id="AYL33974.1"/>
    </source>
</evidence>
<dbReference type="InterPro" id="IPR048000">
    <property type="entry name" value="TnsA-like"/>
</dbReference>
<gene>
    <name evidence="1" type="ORF">CNQ36_00060</name>
</gene>
<dbReference type="NCBIfam" id="NF033179">
    <property type="entry name" value="TnsA_like_Actin"/>
    <property type="match status" value="1"/>
</dbReference>
<dbReference type="GeneID" id="93887134"/>
<dbReference type="AlphaFoldDB" id="A0A494UU02"/>
<accession>A0A494UU02</accession>
<dbReference type="KEGG" id="sfug:CNQ36_00060"/>
<dbReference type="EMBL" id="CP023407">
    <property type="protein sequence ID" value="AYL33974.1"/>
    <property type="molecule type" value="Genomic_DNA"/>
</dbReference>
<proteinExistence type="predicted"/>
<protein>
    <submittedName>
        <fullName evidence="1">Uncharacterized protein</fullName>
    </submittedName>
</protein>
<sequence length="136" mass="14560">MARFSDGGGLLLDCAGRGEISPRLAHRADVMAAAARAVGWQYRVASPPEPVVAANLGWLSGYRHPRYRDTALLEGAMRVFARPRPLIEGARALGDTIRVLPALFHALWTGALSAPLNEPLHERVTVTAGPGKWASA</sequence>
<dbReference type="RefSeq" id="WP_121544393.1">
    <property type="nucleotide sequence ID" value="NZ_CP023407.1"/>
</dbReference>
<evidence type="ECO:0000313" key="2">
    <source>
        <dbReference type="Proteomes" id="UP000282170"/>
    </source>
</evidence>